<keyword evidence="2" id="KW-1185">Reference proteome</keyword>
<name>A0ABR1EP08_NECAM</name>
<evidence type="ECO:0000313" key="1">
    <source>
        <dbReference type="EMBL" id="KAK6763621.1"/>
    </source>
</evidence>
<evidence type="ECO:0000313" key="2">
    <source>
        <dbReference type="Proteomes" id="UP001303046"/>
    </source>
</evidence>
<protein>
    <submittedName>
        <fullName evidence="1">Uncharacterized protein</fullName>
    </submittedName>
</protein>
<comment type="caution">
    <text evidence="1">The sequence shown here is derived from an EMBL/GenBank/DDBJ whole genome shotgun (WGS) entry which is preliminary data.</text>
</comment>
<reference evidence="1 2" key="1">
    <citation type="submission" date="2023-08" db="EMBL/GenBank/DDBJ databases">
        <title>A Necator americanus chromosomal reference genome.</title>
        <authorList>
            <person name="Ilik V."/>
            <person name="Petrzelkova K.J."/>
            <person name="Pardy F."/>
            <person name="Fuh T."/>
            <person name="Niatou-Singa F.S."/>
            <person name="Gouil Q."/>
            <person name="Baker L."/>
            <person name="Ritchie M.E."/>
            <person name="Jex A.R."/>
            <person name="Gazzola D."/>
            <person name="Li H."/>
            <person name="Toshio Fujiwara R."/>
            <person name="Zhan B."/>
            <person name="Aroian R.V."/>
            <person name="Pafco B."/>
            <person name="Schwarz E.M."/>
        </authorList>
    </citation>
    <scope>NUCLEOTIDE SEQUENCE [LARGE SCALE GENOMIC DNA]</scope>
    <source>
        <strain evidence="1 2">Aroian</strain>
        <tissue evidence="1">Whole animal</tissue>
    </source>
</reference>
<accession>A0ABR1EP08</accession>
<sequence length="107" mass="12463">MRKAENSKTTTRRLPTLELIRQRGAAQAAGNQESTPELARLCRKAIKEDLKERKTEVLSKLQRQEGVLLCPPELRQWQDKNDCSLKPKWNDHCSEKENEEKNPRLLL</sequence>
<gene>
    <name evidence="1" type="primary">Necator_chrX.g24243</name>
    <name evidence="1" type="ORF">RB195_024078</name>
</gene>
<organism evidence="1 2">
    <name type="scientific">Necator americanus</name>
    <name type="common">Human hookworm</name>
    <dbReference type="NCBI Taxonomy" id="51031"/>
    <lineage>
        <taxon>Eukaryota</taxon>
        <taxon>Metazoa</taxon>
        <taxon>Ecdysozoa</taxon>
        <taxon>Nematoda</taxon>
        <taxon>Chromadorea</taxon>
        <taxon>Rhabditida</taxon>
        <taxon>Rhabditina</taxon>
        <taxon>Rhabditomorpha</taxon>
        <taxon>Strongyloidea</taxon>
        <taxon>Ancylostomatidae</taxon>
        <taxon>Bunostominae</taxon>
        <taxon>Necator</taxon>
    </lineage>
</organism>
<dbReference type="EMBL" id="JAVFWL010000006">
    <property type="protein sequence ID" value="KAK6763621.1"/>
    <property type="molecule type" value="Genomic_DNA"/>
</dbReference>
<proteinExistence type="predicted"/>
<dbReference type="Proteomes" id="UP001303046">
    <property type="component" value="Unassembled WGS sequence"/>
</dbReference>